<dbReference type="OrthoDB" id="129730at2157"/>
<organism evidence="4 5">
    <name type="scientific">Methanocella arvoryzae (strain DSM 22066 / NBRC 105507 / MRE50)</name>
    <dbReference type="NCBI Taxonomy" id="351160"/>
    <lineage>
        <taxon>Archaea</taxon>
        <taxon>Methanobacteriati</taxon>
        <taxon>Methanobacteriota</taxon>
        <taxon>Stenosarchaea group</taxon>
        <taxon>Methanomicrobia</taxon>
        <taxon>Methanocellales</taxon>
        <taxon>Methanocellaceae</taxon>
        <taxon>Methanocella</taxon>
    </lineage>
</organism>
<evidence type="ECO:0000256" key="2">
    <source>
        <dbReference type="ARBA" id="ARBA00023315"/>
    </source>
</evidence>
<dbReference type="STRING" id="351160.RCIX173"/>
<name>Q0W7I2_METAR</name>
<dbReference type="Gene3D" id="3.40.630.30">
    <property type="match status" value="1"/>
</dbReference>
<dbReference type="GO" id="GO:0016747">
    <property type="term" value="F:acyltransferase activity, transferring groups other than amino-acyl groups"/>
    <property type="evidence" value="ECO:0007669"/>
    <property type="project" value="InterPro"/>
</dbReference>
<keyword evidence="5" id="KW-1185">Reference proteome</keyword>
<gene>
    <name evidence="4" type="ORF">RCIX173</name>
</gene>
<dbReference type="PATRIC" id="fig|351160.9.peg.2573"/>
<dbReference type="PANTHER" id="PTHR43072:SF23">
    <property type="entry name" value="UPF0039 PROTEIN C11D3.02C"/>
    <property type="match status" value="1"/>
</dbReference>
<evidence type="ECO:0000313" key="5">
    <source>
        <dbReference type="Proteomes" id="UP000000663"/>
    </source>
</evidence>
<dbReference type="KEGG" id="rci:RCIX173"/>
<dbReference type="InterPro" id="IPR016181">
    <property type="entry name" value="Acyl_CoA_acyltransferase"/>
</dbReference>
<dbReference type="SUPFAM" id="SSF55729">
    <property type="entry name" value="Acyl-CoA N-acyltransferases (Nat)"/>
    <property type="match status" value="1"/>
</dbReference>
<dbReference type="eggNOG" id="arCOG00830">
    <property type="taxonomic scope" value="Archaea"/>
</dbReference>
<evidence type="ECO:0000256" key="1">
    <source>
        <dbReference type="ARBA" id="ARBA00022679"/>
    </source>
</evidence>
<keyword evidence="2" id="KW-0012">Acyltransferase</keyword>
<keyword evidence="1" id="KW-0808">Transferase</keyword>
<protein>
    <submittedName>
        <fullName evidence="4">Acetyltransferase (GNAT family)</fullName>
    </submittedName>
</protein>
<reference evidence="4 5" key="1">
    <citation type="journal article" date="2006" name="Science">
        <title>Genome of rice cluster I archaea -- the key methane producers in the rice rhizosphere.</title>
        <authorList>
            <person name="Erkel C."/>
            <person name="Kube M."/>
            <person name="Reinhardt R."/>
            <person name="Liesack W."/>
        </authorList>
    </citation>
    <scope>NUCLEOTIDE SEQUENCE [LARGE SCALE GENOMIC DNA]</scope>
    <source>
        <strain evidence="5">DSM 22066 / NBRC 105507 / MRE50</strain>
    </source>
</reference>
<dbReference type="Proteomes" id="UP000000663">
    <property type="component" value="Chromosome"/>
</dbReference>
<evidence type="ECO:0000313" key="4">
    <source>
        <dbReference type="EMBL" id="CAJ35661.1"/>
    </source>
</evidence>
<dbReference type="InterPro" id="IPR000182">
    <property type="entry name" value="GNAT_dom"/>
</dbReference>
<dbReference type="PROSITE" id="PS51186">
    <property type="entry name" value="GNAT"/>
    <property type="match status" value="1"/>
</dbReference>
<dbReference type="CDD" id="cd04301">
    <property type="entry name" value="NAT_SF"/>
    <property type="match status" value="1"/>
</dbReference>
<feature type="domain" description="N-acetyltransferase" evidence="3">
    <location>
        <begin position="6"/>
        <end position="166"/>
    </location>
</feature>
<evidence type="ECO:0000259" key="3">
    <source>
        <dbReference type="PROSITE" id="PS51186"/>
    </source>
</evidence>
<dbReference type="Pfam" id="PF00583">
    <property type="entry name" value="Acetyltransf_1"/>
    <property type="match status" value="1"/>
</dbReference>
<accession>Q0W7I2</accession>
<sequence>MRTDTVSFEEIGEEHLDAVLGIYNHYVLNTTATFHAHAFGRDEFRELVFFDNPRYRTYVIKEAGIICGYVLLTQHKKREAYDETAEVTVYLAPGSVGKGLGSRALQFIEQVAVERGIHVLVATICGENARSIGLFEKNGYDKCAHYREVGRKFGQRLDVVAYQKIIG</sequence>
<dbReference type="PANTHER" id="PTHR43072">
    <property type="entry name" value="N-ACETYLTRANSFERASE"/>
    <property type="match status" value="1"/>
</dbReference>
<dbReference type="AlphaFoldDB" id="Q0W7I2"/>
<dbReference type="EMBL" id="AM114193">
    <property type="protein sequence ID" value="CAJ35661.1"/>
    <property type="molecule type" value="Genomic_DNA"/>
</dbReference>
<proteinExistence type="predicted"/>
<dbReference type="RefSeq" id="WP_012036837.1">
    <property type="nucleotide sequence ID" value="NC_009464.1"/>
</dbReference>
<dbReference type="GeneID" id="5143710"/>